<dbReference type="GO" id="GO:0005249">
    <property type="term" value="F:voltage-gated potassium channel activity"/>
    <property type="evidence" value="ECO:0007669"/>
    <property type="project" value="TreeGrafter"/>
</dbReference>
<keyword evidence="2" id="KW-0812">Transmembrane</keyword>
<feature type="region of interest" description="Disordered" evidence="1">
    <location>
        <begin position="33"/>
        <end position="92"/>
    </location>
</feature>
<evidence type="ECO:0000256" key="1">
    <source>
        <dbReference type="SAM" id="MobiDB-lite"/>
    </source>
</evidence>
<feature type="transmembrane region" description="Helical" evidence="2">
    <location>
        <begin position="261"/>
        <end position="294"/>
    </location>
</feature>
<dbReference type="GO" id="GO:0003254">
    <property type="term" value="P:regulation of membrane depolarization"/>
    <property type="evidence" value="ECO:0007669"/>
    <property type="project" value="TreeGrafter"/>
</dbReference>
<dbReference type="EMBL" id="LSRX01001227">
    <property type="protein sequence ID" value="OLP82047.1"/>
    <property type="molecule type" value="Genomic_DNA"/>
</dbReference>
<dbReference type="PANTHER" id="PTHR45689:SF5">
    <property type="entry name" value="I[[H]] CHANNEL, ISOFORM E"/>
    <property type="match status" value="1"/>
</dbReference>
<proteinExistence type="predicted"/>
<feature type="transmembrane region" description="Helical" evidence="2">
    <location>
        <begin position="186"/>
        <end position="208"/>
    </location>
</feature>
<dbReference type="Proteomes" id="UP000186817">
    <property type="component" value="Unassembled WGS sequence"/>
</dbReference>
<dbReference type="AlphaFoldDB" id="A0A1Q9CGR9"/>
<keyword evidence="2" id="KW-1133">Transmembrane helix</keyword>
<keyword evidence="2" id="KW-0472">Membrane</keyword>
<feature type="compositionally biased region" description="Low complexity" evidence="1">
    <location>
        <begin position="38"/>
        <end position="53"/>
    </location>
</feature>
<dbReference type="OrthoDB" id="411199at2759"/>
<keyword evidence="4" id="KW-1185">Reference proteome</keyword>
<dbReference type="SUPFAM" id="SSF81324">
    <property type="entry name" value="Voltage-gated potassium channels"/>
    <property type="match status" value="1"/>
</dbReference>
<sequence length="585" mass="65306">MDGFHEESYDAFLKSELERLFESLVQQHQAVVEKVRASESPAKAAAQSPQSPSRLGSALRKRSKESEISTANGAHSSVASFPNSEASSSGGPIHNWGLLTRNLIERHHEEFEESESEDDQQMSYAKDILSLRPAWKGVLHQNALKREKTKTFNMSPLHKLHRMQDSETEEGCLQAFVRPPSSKIQILWSLIGSLLIVWDLITIPLELFDVQSLINFLVQVGRFSFAFWVVDVLLGFPGEVLDWTGDGGNDVGMSDDDETVVSWKMILLLLLLLLLLGVVVLVVVILPLHAIFGVEIDGHLELRPRVLMRRYIRSWLPIDVLVLSIDAALIVLQEIQNAQPEGSPVRSARYLRTLRLLRLLRLLRVAKLQQELTLLANNFLSTYAFMAPPLQTLLDARVMKVVSGLLMILAVNHILACCWYGLGRWTSGQKLACPQALIPLTSVFTDSADMADAYAADTGVPVHIVSDCLAVTKLAHRARLGHRPPPTRTALWPLLGSTTLSWVPSHGKQPHWQHGVLDTASVRKLNELADKAALSACQRRLASPAFSTWLRATKEAEAWERAALHRQYHACEALRATLPNRPERE</sequence>
<accession>A0A1Q9CGR9</accession>
<gene>
    <name evidence="3" type="ORF">AK812_SmicGene37326</name>
</gene>
<dbReference type="GO" id="GO:0098855">
    <property type="term" value="C:HCN channel complex"/>
    <property type="evidence" value="ECO:0007669"/>
    <property type="project" value="TreeGrafter"/>
</dbReference>
<reference evidence="3 4" key="1">
    <citation type="submission" date="2016-02" db="EMBL/GenBank/DDBJ databases">
        <title>Genome analysis of coral dinoflagellate symbionts highlights evolutionary adaptations to a symbiotic lifestyle.</title>
        <authorList>
            <person name="Aranda M."/>
            <person name="Li Y."/>
            <person name="Liew Y.J."/>
            <person name="Baumgarten S."/>
            <person name="Simakov O."/>
            <person name="Wilson M."/>
            <person name="Piel J."/>
            <person name="Ashoor H."/>
            <person name="Bougouffa S."/>
            <person name="Bajic V.B."/>
            <person name="Ryu T."/>
            <person name="Ravasi T."/>
            <person name="Bayer T."/>
            <person name="Micklem G."/>
            <person name="Kim H."/>
            <person name="Bhak J."/>
            <person name="Lajeunesse T.C."/>
            <person name="Voolstra C.R."/>
        </authorList>
    </citation>
    <scope>NUCLEOTIDE SEQUENCE [LARGE SCALE GENOMIC DNA]</scope>
    <source>
        <strain evidence="3 4">CCMP2467</strain>
    </source>
</reference>
<evidence type="ECO:0000313" key="3">
    <source>
        <dbReference type="EMBL" id="OLP82047.1"/>
    </source>
</evidence>
<comment type="caution">
    <text evidence="3">The sequence shown here is derived from an EMBL/GenBank/DDBJ whole genome shotgun (WGS) entry which is preliminary data.</text>
</comment>
<dbReference type="GO" id="GO:0035725">
    <property type="term" value="P:sodium ion transmembrane transport"/>
    <property type="evidence" value="ECO:0007669"/>
    <property type="project" value="TreeGrafter"/>
</dbReference>
<evidence type="ECO:0000256" key="2">
    <source>
        <dbReference type="SAM" id="Phobius"/>
    </source>
</evidence>
<feature type="compositionally biased region" description="Polar residues" evidence="1">
    <location>
        <begin position="68"/>
        <end position="90"/>
    </location>
</feature>
<evidence type="ECO:0000313" key="4">
    <source>
        <dbReference type="Proteomes" id="UP000186817"/>
    </source>
</evidence>
<dbReference type="InterPro" id="IPR051413">
    <property type="entry name" value="K/Na_HCN_channel"/>
</dbReference>
<evidence type="ECO:0008006" key="5">
    <source>
        <dbReference type="Google" id="ProtNLM"/>
    </source>
</evidence>
<organism evidence="3 4">
    <name type="scientific">Symbiodinium microadriaticum</name>
    <name type="common">Dinoflagellate</name>
    <name type="synonym">Zooxanthella microadriatica</name>
    <dbReference type="NCBI Taxonomy" id="2951"/>
    <lineage>
        <taxon>Eukaryota</taxon>
        <taxon>Sar</taxon>
        <taxon>Alveolata</taxon>
        <taxon>Dinophyceae</taxon>
        <taxon>Suessiales</taxon>
        <taxon>Symbiodiniaceae</taxon>
        <taxon>Symbiodinium</taxon>
    </lineage>
</organism>
<feature type="transmembrane region" description="Helical" evidence="2">
    <location>
        <begin position="220"/>
        <end position="241"/>
    </location>
</feature>
<protein>
    <recommendedName>
        <fullName evidence="5">Ion transport domain-containing protein</fullName>
    </recommendedName>
</protein>
<name>A0A1Q9CGR9_SYMMI</name>
<dbReference type="PANTHER" id="PTHR45689">
    <property type="entry name" value="I[[H]] CHANNEL, ISOFORM E"/>
    <property type="match status" value="1"/>
</dbReference>
<feature type="transmembrane region" description="Helical" evidence="2">
    <location>
        <begin position="401"/>
        <end position="422"/>
    </location>
</feature>